<reference evidence="2" key="1">
    <citation type="submission" date="2020-03" db="EMBL/GenBank/DDBJ databases">
        <authorList>
            <person name="Weist P."/>
        </authorList>
    </citation>
    <scope>NUCLEOTIDE SEQUENCE</scope>
</reference>
<dbReference type="Proteomes" id="UP001153269">
    <property type="component" value="Unassembled WGS sequence"/>
</dbReference>
<comment type="caution">
    <text evidence="2">The sequence shown here is derived from an EMBL/GenBank/DDBJ whole genome shotgun (WGS) entry which is preliminary data.</text>
</comment>
<name>A0A9N7VMZ5_PLEPL</name>
<evidence type="ECO:0000256" key="1">
    <source>
        <dbReference type="SAM" id="MobiDB-lite"/>
    </source>
</evidence>
<accession>A0A9N7VMZ5</accession>
<feature type="compositionally biased region" description="Pro residues" evidence="1">
    <location>
        <begin position="47"/>
        <end position="64"/>
    </location>
</feature>
<keyword evidence="3" id="KW-1185">Reference proteome</keyword>
<sequence>MQRPRRPEKEQEDIYIEAVRDNSSQREGLITAPSSHPRAAAFGPAARHPPTPCTPHPAVSPPTPRRASGPCHWLGQLGRALALREAAEPGSRACEAIRERSRLNSYFPPSAPHPPRQVFAKISR</sequence>
<feature type="region of interest" description="Disordered" evidence="1">
    <location>
        <begin position="1"/>
        <end position="69"/>
    </location>
</feature>
<organism evidence="2 3">
    <name type="scientific">Pleuronectes platessa</name>
    <name type="common">European plaice</name>
    <dbReference type="NCBI Taxonomy" id="8262"/>
    <lineage>
        <taxon>Eukaryota</taxon>
        <taxon>Metazoa</taxon>
        <taxon>Chordata</taxon>
        <taxon>Craniata</taxon>
        <taxon>Vertebrata</taxon>
        <taxon>Euteleostomi</taxon>
        <taxon>Actinopterygii</taxon>
        <taxon>Neopterygii</taxon>
        <taxon>Teleostei</taxon>
        <taxon>Neoteleostei</taxon>
        <taxon>Acanthomorphata</taxon>
        <taxon>Carangaria</taxon>
        <taxon>Pleuronectiformes</taxon>
        <taxon>Pleuronectoidei</taxon>
        <taxon>Pleuronectidae</taxon>
        <taxon>Pleuronectes</taxon>
    </lineage>
</organism>
<proteinExistence type="predicted"/>
<evidence type="ECO:0000313" key="3">
    <source>
        <dbReference type="Proteomes" id="UP001153269"/>
    </source>
</evidence>
<protein>
    <submittedName>
        <fullName evidence="2">Uncharacterized protein</fullName>
    </submittedName>
</protein>
<gene>
    <name evidence="2" type="ORF">PLEPLA_LOCUS38964</name>
</gene>
<dbReference type="EMBL" id="CADEAL010004083">
    <property type="protein sequence ID" value="CAB1451271.1"/>
    <property type="molecule type" value="Genomic_DNA"/>
</dbReference>
<dbReference type="AlphaFoldDB" id="A0A9N7VMZ5"/>
<feature type="region of interest" description="Disordered" evidence="1">
    <location>
        <begin position="102"/>
        <end position="124"/>
    </location>
</feature>
<evidence type="ECO:0000313" key="2">
    <source>
        <dbReference type="EMBL" id="CAB1451271.1"/>
    </source>
</evidence>